<organism evidence="5 6">
    <name type="scientific">Stappia albiluteola</name>
    <dbReference type="NCBI Taxonomy" id="2758565"/>
    <lineage>
        <taxon>Bacteria</taxon>
        <taxon>Pseudomonadati</taxon>
        <taxon>Pseudomonadota</taxon>
        <taxon>Alphaproteobacteria</taxon>
        <taxon>Hyphomicrobiales</taxon>
        <taxon>Stappiaceae</taxon>
        <taxon>Stappia</taxon>
    </lineage>
</organism>
<feature type="domain" description="MaoC-like" evidence="4">
    <location>
        <begin position="19"/>
        <end position="112"/>
    </location>
</feature>
<dbReference type="Gene3D" id="3.10.129.10">
    <property type="entry name" value="Hotdog Thioesterase"/>
    <property type="match status" value="1"/>
</dbReference>
<name>A0A839AC27_9HYPH</name>
<dbReference type="PANTHER" id="PTHR43356">
    <property type="entry name" value="PHOSPHATE ACETYLTRANSFERASE"/>
    <property type="match status" value="1"/>
</dbReference>
<dbReference type="Gene3D" id="3.40.718.10">
    <property type="entry name" value="Isopropylmalate Dehydrogenase"/>
    <property type="match status" value="1"/>
</dbReference>
<dbReference type="EMBL" id="JACFXV010000038">
    <property type="protein sequence ID" value="MBA5776239.1"/>
    <property type="molecule type" value="Genomic_DNA"/>
</dbReference>
<dbReference type="GO" id="GO:0016746">
    <property type="term" value="F:acyltransferase activity"/>
    <property type="evidence" value="ECO:0007669"/>
    <property type="project" value="UniProtKB-KW"/>
</dbReference>
<dbReference type="Pfam" id="PF01575">
    <property type="entry name" value="MaoC_dehydratas"/>
    <property type="match status" value="1"/>
</dbReference>
<dbReference type="PANTHER" id="PTHR43356:SF2">
    <property type="entry name" value="PHOSPHATE ACETYLTRANSFERASE"/>
    <property type="match status" value="1"/>
</dbReference>
<keyword evidence="2" id="KW-0012">Acyltransferase</keyword>
<evidence type="ECO:0000256" key="1">
    <source>
        <dbReference type="ARBA" id="ARBA00022679"/>
    </source>
</evidence>
<dbReference type="Pfam" id="PF01515">
    <property type="entry name" value="PTA_PTB"/>
    <property type="match status" value="1"/>
</dbReference>
<dbReference type="InterPro" id="IPR029069">
    <property type="entry name" value="HotDog_dom_sf"/>
</dbReference>
<protein>
    <submittedName>
        <fullName evidence="5">Bifunctional enoyl-CoA hydratase/phosphate acetyltransferase</fullName>
    </submittedName>
</protein>
<reference evidence="5 6" key="1">
    <citation type="submission" date="2020-07" db="EMBL/GenBank/DDBJ databases">
        <title>Stappia sp., F7233, whole genome shotgun sequencing project.</title>
        <authorList>
            <person name="Jiang S."/>
            <person name="Liu Z.W."/>
            <person name="Du Z.J."/>
        </authorList>
    </citation>
    <scope>NUCLEOTIDE SEQUENCE [LARGE SCALE GENOMIC DNA]</scope>
    <source>
        <strain evidence="5 6">F7233</strain>
    </source>
</reference>
<dbReference type="InterPro" id="IPR002505">
    <property type="entry name" value="PTA_PTB"/>
</dbReference>
<dbReference type="SUPFAM" id="SSF54637">
    <property type="entry name" value="Thioesterase/thiol ester dehydrase-isomerase"/>
    <property type="match status" value="1"/>
</dbReference>
<sequence>MARNRLYDEISVGDSASTSRILTANDLYVFAHASGNVNPMHIPGIDWTGDGKKDDPVAPSMWVGALISAVLGNVLPGPGTVYRSQTFRFLDRVHLGNRLTVTVTVTAKKPERILELETKVTREDGTVIADGMAVVTAPDHPITFDTRHLPGILVESHQHFDRLTECASALDPLPTAVVAPDDPNSLGGAVLAARQGLITPVLIGARARIEGVADKAGIDLSPYEIIDIDLPAEAAARAVALVHEGRVRAVMKGHLHTDDLLHHVVKRDGGLRTGRRISHCFVMDVPGRPTPVIISDAAINITPDLTTKVDIVQNAIDVGHALGIETPKVGILSALETVNPAIPSTIDAAVLSKMAERGQIKGGIVDGPLAMDNAIDVQAALTKGITSLVAGHAEILIVPNLEAGNMLAKELTFVAHAEAAGLVVGAKVPIMLTSRADDDRARLCSCALALLYEYWQRTGSAYPCPPLEGNGGEAG</sequence>
<accession>A0A839AC27</accession>
<dbReference type="CDD" id="cd03449">
    <property type="entry name" value="R_hydratase"/>
    <property type="match status" value="1"/>
</dbReference>
<dbReference type="AlphaFoldDB" id="A0A839AC27"/>
<gene>
    <name evidence="5" type="ORF">H2509_03775</name>
</gene>
<dbReference type="NCBIfam" id="NF008852">
    <property type="entry name" value="PRK11890.1"/>
    <property type="match status" value="1"/>
</dbReference>
<dbReference type="Proteomes" id="UP000541109">
    <property type="component" value="Unassembled WGS sequence"/>
</dbReference>
<feature type="domain" description="Phosphate acetyl/butaryl transferase" evidence="3">
    <location>
        <begin position="235"/>
        <end position="448"/>
    </location>
</feature>
<comment type="caution">
    <text evidence="5">The sequence shown here is derived from an EMBL/GenBank/DDBJ whole genome shotgun (WGS) entry which is preliminary data.</text>
</comment>
<dbReference type="RefSeq" id="WP_182162443.1">
    <property type="nucleotide sequence ID" value="NZ_JACFXV010000038.1"/>
</dbReference>
<dbReference type="InterPro" id="IPR050500">
    <property type="entry name" value="Phos_Acetyltrans/Butyryltrans"/>
</dbReference>
<keyword evidence="1 5" id="KW-0808">Transferase</keyword>
<proteinExistence type="predicted"/>
<dbReference type="SUPFAM" id="SSF53659">
    <property type="entry name" value="Isocitrate/Isopropylmalate dehydrogenase-like"/>
    <property type="match status" value="1"/>
</dbReference>
<evidence type="ECO:0000259" key="3">
    <source>
        <dbReference type="Pfam" id="PF01515"/>
    </source>
</evidence>
<evidence type="ECO:0000259" key="4">
    <source>
        <dbReference type="Pfam" id="PF01575"/>
    </source>
</evidence>
<evidence type="ECO:0000313" key="6">
    <source>
        <dbReference type="Proteomes" id="UP000541109"/>
    </source>
</evidence>
<dbReference type="NCBIfam" id="NF006045">
    <property type="entry name" value="PRK08190.1"/>
    <property type="match status" value="1"/>
</dbReference>
<keyword evidence="6" id="KW-1185">Reference proteome</keyword>
<dbReference type="InterPro" id="IPR002539">
    <property type="entry name" value="MaoC-like_dom"/>
</dbReference>
<evidence type="ECO:0000313" key="5">
    <source>
        <dbReference type="EMBL" id="MBA5776239.1"/>
    </source>
</evidence>
<evidence type="ECO:0000256" key="2">
    <source>
        <dbReference type="ARBA" id="ARBA00023315"/>
    </source>
</evidence>